<dbReference type="Gene3D" id="2.30.30.140">
    <property type="match status" value="1"/>
</dbReference>
<evidence type="ECO:0000256" key="1">
    <source>
        <dbReference type="ARBA" id="ARBA00006018"/>
    </source>
</evidence>
<dbReference type="eggNOG" id="COG0298">
    <property type="taxonomic scope" value="Bacteria"/>
</dbReference>
<accession>K1JTA4</accession>
<dbReference type="InterPro" id="IPR001109">
    <property type="entry name" value="Hydrogenase_HupF/HypC"/>
</dbReference>
<dbReference type="AlphaFoldDB" id="K1JTA4"/>
<protein>
    <submittedName>
        <fullName evidence="2">Hydrogenase assembly chaperone HypC/HupF</fullName>
    </submittedName>
</protein>
<dbReference type="HOGENOM" id="CLU_159381_2_2_4"/>
<dbReference type="FunFam" id="2.30.30.140:FF:000022">
    <property type="entry name" value="Hydrogenase assembly chaperone HybG"/>
    <property type="match status" value="1"/>
</dbReference>
<dbReference type="EMBL" id="ADMG01000033">
    <property type="protein sequence ID" value="EKB30947.1"/>
    <property type="molecule type" value="Genomic_DNA"/>
</dbReference>
<gene>
    <name evidence="2" type="ORF">HMPREF9465_01426</name>
</gene>
<dbReference type="PATRIC" id="fig|742823.3.peg.1417"/>
<dbReference type="RefSeq" id="WP_005435509.1">
    <property type="nucleotide sequence ID" value="NZ_JH815516.1"/>
</dbReference>
<dbReference type="PANTHER" id="PTHR35177:SF2">
    <property type="entry name" value="HYDROGENASE MATURATION FACTOR HYBG"/>
    <property type="match status" value="1"/>
</dbReference>
<organism evidence="2 3">
    <name type="scientific">Sutterella wadsworthensis 2_1_59BFAA</name>
    <dbReference type="NCBI Taxonomy" id="742823"/>
    <lineage>
        <taxon>Bacteria</taxon>
        <taxon>Pseudomonadati</taxon>
        <taxon>Pseudomonadota</taxon>
        <taxon>Betaproteobacteria</taxon>
        <taxon>Burkholderiales</taxon>
        <taxon>Sutterellaceae</taxon>
        <taxon>Sutterella</taxon>
    </lineage>
</organism>
<dbReference type="PANTHER" id="PTHR35177">
    <property type="entry name" value="HYDROGENASE MATURATION FACTOR HYBG"/>
    <property type="match status" value="1"/>
</dbReference>
<dbReference type="GO" id="GO:0005506">
    <property type="term" value="F:iron ion binding"/>
    <property type="evidence" value="ECO:0007669"/>
    <property type="project" value="TreeGrafter"/>
</dbReference>
<sequence length="78" mass="8268">MCLAIPGQIIRLAGDGEAVCDIGGIEKTVNVSLIERPVPGDWVIVHVGFALNRIDPEEAQRTLAALKAAGLHDEEHAS</sequence>
<reference evidence="2 3" key="1">
    <citation type="submission" date="2012-05" db="EMBL/GenBank/DDBJ databases">
        <title>The Genome Sequence of Sutterella wadsworthensis 2_1_59BFAA.</title>
        <authorList>
            <consortium name="The Broad Institute Genome Sequencing Platform"/>
            <person name="Earl A."/>
            <person name="Ward D."/>
            <person name="Feldgarden M."/>
            <person name="Gevers D."/>
            <person name="Daigneault M."/>
            <person name="Strauss J."/>
            <person name="Allen-Vercoe E."/>
            <person name="Walker B."/>
            <person name="Young S.K."/>
            <person name="Zeng Q."/>
            <person name="Gargeya S."/>
            <person name="Fitzgerald M."/>
            <person name="Haas B."/>
            <person name="Abouelleil A."/>
            <person name="Alvarado L."/>
            <person name="Arachchi H.M."/>
            <person name="Berlin A.M."/>
            <person name="Chapman S.B."/>
            <person name="Goldberg J."/>
            <person name="Griggs A."/>
            <person name="Gujja S."/>
            <person name="Hansen M."/>
            <person name="Howarth C."/>
            <person name="Imamovic A."/>
            <person name="Larimer J."/>
            <person name="McCowen C."/>
            <person name="Montmayeur A."/>
            <person name="Murphy C."/>
            <person name="Neiman D."/>
            <person name="Pearson M."/>
            <person name="Priest M."/>
            <person name="Roberts A."/>
            <person name="Saif S."/>
            <person name="Shea T."/>
            <person name="Sisk P."/>
            <person name="Sykes S."/>
            <person name="Wortman J."/>
            <person name="Nusbaum C."/>
            <person name="Birren B."/>
        </authorList>
    </citation>
    <scope>NUCLEOTIDE SEQUENCE [LARGE SCALE GENOMIC DNA]</scope>
    <source>
        <strain evidence="2 3">2_1_59BFAA</strain>
    </source>
</reference>
<dbReference type="GO" id="GO:0051604">
    <property type="term" value="P:protein maturation"/>
    <property type="evidence" value="ECO:0007669"/>
    <property type="project" value="TreeGrafter"/>
</dbReference>
<evidence type="ECO:0000313" key="3">
    <source>
        <dbReference type="Proteomes" id="UP000005835"/>
    </source>
</evidence>
<dbReference type="Pfam" id="PF01455">
    <property type="entry name" value="HupF_HypC"/>
    <property type="match status" value="1"/>
</dbReference>
<dbReference type="InterPro" id="IPR019812">
    <property type="entry name" value="Hydgase_assmbl_chp_CS"/>
</dbReference>
<dbReference type="Proteomes" id="UP000005835">
    <property type="component" value="Unassembled WGS sequence"/>
</dbReference>
<name>K1JTA4_9BURK</name>
<dbReference type="STRING" id="742823.HMPREF9465_01426"/>
<dbReference type="GO" id="GO:1902670">
    <property type="term" value="F:carbon dioxide binding"/>
    <property type="evidence" value="ECO:0007669"/>
    <property type="project" value="TreeGrafter"/>
</dbReference>
<dbReference type="PROSITE" id="PS01097">
    <property type="entry name" value="HUPF_HYPC"/>
    <property type="match status" value="1"/>
</dbReference>
<comment type="caution">
    <text evidence="2">The sequence shown here is derived from an EMBL/GenBank/DDBJ whole genome shotgun (WGS) entry which is preliminary data.</text>
</comment>
<comment type="similarity">
    <text evidence="1">Belongs to the HupF/HypC family.</text>
</comment>
<proteinExistence type="inferred from homology"/>
<dbReference type="PRINTS" id="PR00445">
    <property type="entry name" value="HUPFHYPC"/>
</dbReference>
<dbReference type="SUPFAM" id="SSF159127">
    <property type="entry name" value="HupF/HypC-like"/>
    <property type="match status" value="1"/>
</dbReference>
<evidence type="ECO:0000313" key="2">
    <source>
        <dbReference type="EMBL" id="EKB30947.1"/>
    </source>
</evidence>
<dbReference type="OrthoDB" id="9806017at2"/>
<dbReference type="NCBIfam" id="TIGR00074">
    <property type="entry name" value="hypC_hupF"/>
    <property type="match status" value="1"/>
</dbReference>
<keyword evidence="3" id="KW-1185">Reference proteome</keyword>